<proteinExistence type="predicted"/>
<feature type="transmembrane region" description="Helical" evidence="1">
    <location>
        <begin position="121"/>
        <end position="140"/>
    </location>
</feature>
<evidence type="ECO:0000256" key="1">
    <source>
        <dbReference type="SAM" id="Phobius"/>
    </source>
</evidence>
<comment type="caution">
    <text evidence="2">The sequence shown here is derived from an EMBL/GenBank/DDBJ whole genome shotgun (WGS) entry which is preliminary data.</text>
</comment>
<dbReference type="Pfam" id="PF17197">
    <property type="entry name" value="DUF5134"/>
    <property type="match status" value="1"/>
</dbReference>
<protein>
    <submittedName>
        <fullName evidence="2">DUF5134 domain-containing protein</fullName>
    </submittedName>
</protein>
<dbReference type="InterPro" id="IPR033458">
    <property type="entry name" value="DUF5134"/>
</dbReference>
<reference evidence="2" key="2">
    <citation type="submission" date="2020-09" db="EMBL/GenBank/DDBJ databases">
        <authorList>
            <person name="Sun Q."/>
            <person name="Ohkuma M."/>
        </authorList>
    </citation>
    <scope>NUCLEOTIDE SEQUENCE</scope>
    <source>
        <strain evidence="2">JCM 3172</strain>
    </source>
</reference>
<keyword evidence="3" id="KW-1185">Reference proteome</keyword>
<keyword evidence="1" id="KW-0472">Membrane</keyword>
<gene>
    <name evidence="2" type="ORF">GCM10014713_61580</name>
</gene>
<evidence type="ECO:0000313" key="2">
    <source>
        <dbReference type="EMBL" id="GGT59803.1"/>
    </source>
</evidence>
<keyword evidence="1" id="KW-0812">Transmembrane</keyword>
<feature type="transmembrane region" description="Helical" evidence="1">
    <location>
        <begin position="89"/>
        <end position="109"/>
    </location>
</feature>
<dbReference type="AlphaFoldDB" id="A0A918LVU7"/>
<organism evidence="2 3">
    <name type="scientific">Streptomyces purpureus</name>
    <dbReference type="NCBI Taxonomy" id="1951"/>
    <lineage>
        <taxon>Bacteria</taxon>
        <taxon>Bacillati</taxon>
        <taxon>Actinomycetota</taxon>
        <taxon>Actinomycetes</taxon>
        <taxon>Kitasatosporales</taxon>
        <taxon>Streptomycetaceae</taxon>
        <taxon>Streptomyces</taxon>
    </lineage>
</organism>
<sequence>MAGWLLVVLCAAAGTYCLLRRHGCAGEDRRAAGGEALMAFGMAVMALPAAVVAQPQWAWLVYAVVFGAAAVRALWAVRPWAGRHLPHHLHHLMGSLAMVYMAVAMTGTWSGAGGAHVGHSVASGASGIPLLTGVLLLYYSGYVLRTGSRLVPVAAHPGGALAWSVRPELALACRLSMGMAMLAMLFTL</sequence>
<feature type="transmembrane region" description="Helical" evidence="1">
    <location>
        <begin position="36"/>
        <end position="52"/>
    </location>
</feature>
<keyword evidence="1" id="KW-1133">Transmembrane helix</keyword>
<evidence type="ECO:0000313" key="3">
    <source>
        <dbReference type="Proteomes" id="UP000619486"/>
    </source>
</evidence>
<dbReference type="Proteomes" id="UP000619486">
    <property type="component" value="Unassembled WGS sequence"/>
</dbReference>
<dbReference type="EMBL" id="BMQQ01000035">
    <property type="protein sequence ID" value="GGT59803.1"/>
    <property type="molecule type" value="Genomic_DNA"/>
</dbReference>
<reference evidence="2" key="1">
    <citation type="journal article" date="2014" name="Int. J. Syst. Evol. Microbiol.">
        <title>Complete genome sequence of Corynebacterium casei LMG S-19264T (=DSM 44701T), isolated from a smear-ripened cheese.</title>
        <authorList>
            <consortium name="US DOE Joint Genome Institute (JGI-PGF)"/>
            <person name="Walter F."/>
            <person name="Albersmeier A."/>
            <person name="Kalinowski J."/>
            <person name="Ruckert C."/>
        </authorList>
    </citation>
    <scope>NUCLEOTIDE SEQUENCE</scope>
    <source>
        <strain evidence="2">JCM 3172</strain>
    </source>
</reference>
<name>A0A918LVU7_9ACTN</name>
<feature type="transmembrane region" description="Helical" evidence="1">
    <location>
        <begin position="59"/>
        <end position="77"/>
    </location>
</feature>
<accession>A0A918LVU7</accession>